<accession>A0A7K1U1K6</accession>
<dbReference type="Gene3D" id="1.20.1600.10">
    <property type="entry name" value="Outer membrane efflux proteins (OEP)"/>
    <property type="match status" value="1"/>
</dbReference>
<comment type="caution">
    <text evidence="8">The sequence shown here is derived from an EMBL/GenBank/DDBJ whole genome shotgun (WGS) entry which is preliminary data.</text>
</comment>
<dbReference type="GO" id="GO:0015288">
    <property type="term" value="F:porin activity"/>
    <property type="evidence" value="ECO:0007669"/>
    <property type="project" value="TreeGrafter"/>
</dbReference>
<dbReference type="AlphaFoldDB" id="A0A7K1U1K6"/>
<evidence type="ECO:0000256" key="7">
    <source>
        <dbReference type="ARBA" id="ARBA00023237"/>
    </source>
</evidence>
<reference evidence="8 9" key="1">
    <citation type="submission" date="2019-12" db="EMBL/GenBank/DDBJ databases">
        <title>Chitinophaga sp. strain ysch24 (GDMCC 1.1355), whole genome shotgun sequence.</title>
        <authorList>
            <person name="Zhang X."/>
        </authorList>
    </citation>
    <scope>NUCLEOTIDE SEQUENCE [LARGE SCALE GENOMIC DNA]</scope>
    <source>
        <strain evidence="9">ysch24</strain>
    </source>
</reference>
<keyword evidence="5" id="KW-0812">Transmembrane</keyword>
<dbReference type="RefSeq" id="WP_157305662.1">
    <property type="nucleotide sequence ID" value="NZ_WRXN01000003.1"/>
</dbReference>
<keyword evidence="7" id="KW-0998">Cell outer membrane</keyword>
<proteinExistence type="inferred from homology"/>
<evidence type="ECO:0000313" key="9">
    <source>
        <dbReference type="Proteomes" id="UP000461730"/>
    </source>
</evidence>
<dbReference type="GO" id="GO:0015562">
    <property type="term" value="F:efflux transmembrane transporter activity"/>
    <property type="evidence" value="ECO:0007669"/>
    <property type="project" value="InterPro"/>
</dbReference>
<evidence type="ECO:0000256" key="2">
    <source>
        <dbReference type="ARBA" id="ARBA00007613"/>
    </source>
</evidence>
<gene>
    <name evidence="8" type="ORF">GO493_08205</name>
</gene>
<dbReference type="Proteomes" id="UP000461730">
    <property type="component" value="Unassembled WGS sequence"/>
</dbReference>
<keyword evidence="4" id="KW-1134">Transmembrane beta strand</keyword>
<name>A0A7K1U1K6_9BACT</name>
<evidence type="ECO:0000256" key="1">
    <source>
        <dbReference type="ARBA" id="ARBA00004442"/>
    </source>
</evidence>
<organism evidence="8 9">
    <name type="scientific">Chitinophaga tropicalis</name>
    <dbReference type="NCBI Taxonomy" id="2683588"/>
    <lineage>
        <taxon>Bacteria</taxon>
        <taxon>Pseudomonadati</taxon>
        <taxon>Bacteroidota</taxon>
        <taxon>Chitinophagia</taxon>
        <taxon>Chitinophagales</taxon>
        <taxon>Chitinophagaceae</taxon>
        <taxon>Chitinophaga</taxon>
    </lineage>
</organism>
<dbReference type="InterPro" id="IPR051906">
    <property type="entry name" value="TolC-like"/>
</dbReference>
<evidence type="ECO:0000256" key="3">
    <source>
        <dbReference type="ARBA" id="ARBA00022448"/>
    </source>
</evidence>
<dbReference type="InterPro" id="IPR003423">
    <property type="entry name" value="OMP_efflux"/>
</dbReference>
<comment type="similarity">
    <text evidence="2">Belongs to the outer membrane factor (OMF) (TC 1.B.17) family.</text>
</comment>
<keyword evidence="9" id="KW-1185">Reference proteome</keyword>
<evidence type="ECO:0000256" key="6">
    <source>
        <dbReference type="ARBA" id="ARBA00023136"/>
    </source>
</evidence>
<dbReference type="Pfam" id="PF02321">
    <property type="entry name" value="OEP"/>
    <property type="match status" value="1"/>
</dbReference>
<keyword evidence="6" id="KW-0472">Membrane</keyword>
<sequence>MKHSVWIFLLCGIQAAAQTDQPPLTLDNCYELARQNYPLIRQQELIAKTGAYNIENAGKGYLPQLAFSGQGTYQSDVVHFPLPGAPELSKDQYKVQAEVTQTIYDGGSIKYQKQLSKASTGVQQQQLEVNLYAVRDRVSQLFFGILLIDDQLEQNELRRNDLQSGMRRTEGAVKNGTALRSGLDELKAELLNVEQSRIQLAATRKSYLQVLGLYINRPLGDSAILVRPAVTAMPDDIRRPELSLYDHQKEVYSIQEKQLRVNYLPKISAFAQGGYGRPTLNIVDNSFGFYGLGGIRFSWALGSLYTNKNNRQILRMNRQDLDVQKETFLFNTKLTLTRQQIEAQQYRELIAQDGEIIDLRTSVKKAAVAQLENGVITPDDYITRVNAESLARQNRSIHEIQLLQVQYSSRNTSGN</sequence>
<evidence type="ECO:0000256" key="5">
    <source>
        <dbReference type="ARBA" id="ARBA00022692"/>
    </source>
</evidence>
<dbReference type="PANTHER" id="PTHR30026">
    <property type="entry name" value="OUTER MEMBRANE PROTEIN TOLC"/>
    <property type="match status" value="1"/>
</dbReference>
<dbReference type="SUPFAM" id="SSF56954">
    <property type="entry name" value="Outer membrane efflux proteins (OEP)"/>
    <property type="match status" value="1"/>
</dbReference>
<dbReference type="GO" id="GO:1990281">
    <property type="term" value="C:efflux pump complex"/>
    <property type="evidence" value="ECO:0007669"/>
    <property type="project" value="TreeGrafter"/>
</dbReference>
<keyword evidence="3" id="KW-0813">Transport</keyword>
<dbReference type="PANTHER" id="PTHR30026:SF20">
    <property type="entry name" value="OUTER MEMBRANE PROTEIN TOLC"/>
    <property type="match status" value="1"/>
</dbReference>
<dbReference type="GO" id="GO:0009279">
    <property type="term" value="C:cell outer membrane"/>
    <property type="evidence" value="ECO:0007669"/>
    <property type="project" value="UniProtKB-SubCell"/>
</dbReference>
<evidence type="ECO:0000313" key="8">
    <source>
        <dbReference type="EMBL" id="MVT08239.1"/>
    </source>
</evidence>
<dbReference type="EMBL" id="WRXN01000003">
    <property type="protein sequence ID" value="MVT08239.1"/>
    <property type="molecule type" value="Genomic_DNA"/>
</dbReference>
<protein>
    <submittedName>
        <fullName evidence="8">Transporter</fullName>
    </submittedName>
</protein>
<comment type="subcellular location">
    <subcellularLocation>
        <location evidence="1">Cell outer membrane</location>
    </subcellularLocation>
</comment>
<evidence type="ECO:0000256" key="4">
    <source>
        <dbReference type="ARBA" id="ARBA00022452"/>
    </source>
</evidence>